<dbReference type="AlphaFoldDB" id="A0A7W7WT52"/>
<protein>
    <submittedName>
        <fullName evidence="6">GntR family transcriptional regulator</fullName>
    </submittedName>
</protein>
<dbReference type="InterPro" id="IPR036390">
    <property type="entry name" value="WH_DNA-bd_sf"/>
</dbReference>
<organism evidence="6 7">
    <name type="scientific">Saccharothrix violaceirubra</name>
    <dbReference type="NCBI Taxonomy" id="413306"/>
    <lineage>
        <taxon>Bacteria</taxon>
        <taxon>Bacillati</taxon>
        <taxon>Actinomycetota</taxon>
        <taxon>Actinomycetes</taxon>
        <taxon>Pseudonocardiales</taxon>
        <taxon>Pseudonocardiaceae</taxon>
        <taxon>Saccharothrix</taxon>
    </lineage>
</organism>
<keyword evidence="2" id="KW-0238">DNA-binding</keyword>
<feature type="compositionally biased region" description="Basic and acidic residues" evidence="4">
    <location>
        <begin position="22"/>
        <end position="37"/>
    </location>
</feature>
<comment type="caution">
    <text evidence="6">The sequence shown here is derived from an EMBL/GenBank/DDBJ whole genome shotgun (WGS) entry which is preliminary data.</text>
</comment>
<evidence type="ECO:0000259" key="5">
    <source>
        <dbReference type="PROSITE" id="PS50949"/>
    </source>
</evidence>
<dbReference type="SMART" id="SM00345">
    <property type="entry name" value="HTH_GNTR"/>
    <property type="match status" value="1"/>
</dbReference>
<dbReference type="EMBL" id="JACHJS010000001">
    <property type="protein sequence ID" value="MBB4962840.1"/>
    <property type="molecule type" value="Genomic_DNA"/>
</dbReference>
<dbReference type="Pfam" id="PF07702">
    <property type="entry name" value="UTRA"/>
    <property type="match status" value="1"/>
</dbReference>
<dbReference type="RefSeq" id="WP_184665708.1">
    <property type="nucleotide sequence ID" value="NZ_BAABAI010000004.1"/>
</dbReference>
<dbReference type="InterPro" id="IPR011663">
    <property type="entry name" value="UTRA"/>
</dbReference>
<dbReference type="GO" id="GO:0003700">
    <property type="term" value="F:DNA-binding transcription factor activity"/>
    <property type="evidence" value="ECO:0007669"/>
    <property type="project" value="InterPro"/>
</dbReference>
<dbReference type="PANTHER" id="PTHR44846:SF17">
    <property type="entry name" value="GNTR-FAMILY TRANSCRIPTIONAL REGULATOR"/>
    <property type="match status" value="1"/>
</dbReference>
<dbReference type="PROSITE" id="PS50949">
    <property type="entry name" value="HTH_GNTR"/>
    <property type="match status" value="1"/>
</dbReference>
<proteinExistence type="predicted"/>
<dbReference type="PANTHER" id="PTHR44846">
    <property type="entry name" value="MANNOSYL-D-GLYCERATE TRANSPORT/METABOLISM SYSTEM REPRESSOR MNGR-RELATED"/>
    <property type="match status" value="1"/>
</dbReference>
<dbReference type="GO" id="GO:0003677">
    <property type="term" value="F:DNA binding"/>
    <property type="evidence" value="ECO:0007669"/>
    <property type="project" value="UniProtKB-KW"/>
</dbReference>
<dbReference type="GO" id="GO:0045892">
    <property type="term" value="P:negative regulation of DNA-templated transcription"/>
    <property type="evidence" value="ECO:0007669"/>
    <property type="project" value="TreeGrafter"/>
</dbReference>
<accession>A0A7W7WT52</accession>
<keyword evidence="3" id="KW-0804">Transcription</keyword>
<dbReference type="Proteomes" id="UP000542674">
    <property type="component" value="Unassembled WGS sequence"/>
</dbReference>
<dbReference type="InterPro" id="IPR036388">
    <property type="entry name" value="WH-like_DNA-bd_sf"/>
</dbReference>
<reference evidence="6 7" key="1">
    <citation type="submission" date="2020-08" db="EMBL/GenBank/DDBJ databases">
        <title>Sequencing the genomes of 1000 actinobacteria strains.</title>
        <authorList>
            <person name="Klenk H.-P."/>
        </authorList>
    </citation>
    <scope>NUCLEOTIDE SEQUENCE [LARGE SCALE GENOMIC DNA]</scope>
    <source>
        <strain evidence="6 7">DSM 45084</strain>
    </source>
</reference>
<keyword evidence="7" id="KW-1185">Reference proteome</keyword>
<dbReference type="InterPro" id="IPR050679">
    <property type="entry name" value="Bact_HTH_transcr_reg"/>
</dbReference>
<keyword evidence="1" id="KW-0805">Transcription regulation</keyword>
<sequence length="254" mass="28192">MAARSDRYGYREIADALRARIDSDGPDRLGPGDRVPGENEITAEYGVEQPTARRALDLLKNEGLIVARRGSGTYVRDFKRIRRVTPDRLRSSVWGGGESIWGTDVSQRPYVSEPTVAAERPVTPIADALGLTADGLAVVRRRRYLVEGKPVQLATSYYPEHLVKDSAITREDTGEGGAYARLAELGHPPVRFREELRARMPREEERVDLELAQGTPVVEIVRYAHAADDVPVEVTVMVLDGASYVLEYKFDSQG</sequence>
<dbReference type="InterPro" id="IPR028978">
    <property type="entry name" value="Chorismate_lyase_/UTRA_dom_sf"/>
</dbReference>
<dbReference type="SUPFAM" id="SSF46785">
    <property type="entry name" value="Winged helix' DNA-binding domain"/>
    <property type="match status" value="1"/>
</dbReference>
<name>A0A7W7WT52_9PSEU</name>
<dbReference type="SMART" id="SM00866">
    <property type="entry name" value="UTRA"/>
    <property type="match status" value="1"/>
</dbReference>
<dbReference type="InterPro" id="IPR000524">
    <property type="entry name" value="Tscrpt_reg_HTH_GntR"/>
</dbReference>
<dbReference type="SUPFAM" id="SSF64288">
    <property type="entry name" value="Chorismate lyase-like"/>
    <property type="match status" value="1"/>
</dbReference>
<gene>
    <name evidence="6" type="ORF">F4559_000199</name>
</gene>
<evidence type="ECO:0000256" key="3">
    <source>
        <dbReference type="ARBA" id="ARBA00023163"/>
    </source>
</evidence>
<dbReference type="Gene3D" id="3.40.1410.10">
    <property type="entry name" value="Chorismate lyase-like"/>
    <property type="match status" value="1"/>
</dbReference>
<evidence type="ECO:0000256" key="2">
    <source>
        <dbReference type="ARBA" id="ARBA00023125"/>
    </source>
</evidence>
<dbReference type="Pfam" id="PF00392">
    <property type="entry name" value="GntR"/>
    <property type="match status" value="1"/>
</dbReference>
<evidence type="ECO:0000313" key="7">
    <source>
        <dbReference type="Proteomes" id="UP000542674"/>
    </source>
</evidence>
<evidence type="ECO:0000256" key="4">
    <source>
        <dbReference type="SAM" id="MobiDB-lite"/>
    </source>
</evidence>
<feature type="region of interest" description="Disordered" evidence="4">
    <location>
        <begin position="22"/>
        <end position="41"/>
    </location>
</feature>
<feature type="domain" description="HTH gntR-type" evidence="5">
    <location>
        <begin position="7"/>
        <end position="78"/>
    </location>
</feature>
<evidence type="ECO:0000313" key="6">
    <source>
        <dbReference type="EMBL" id="MBB4962840.1"/>
    </source>
</evidence>
<dbReference type="PRINTS" id="PR00035">
    <property type="entry name" value="HTHGNTR"/>
</dbReference>
<evidence type="ECO:0000256" key="1">
    <source>
        <dbReference type="ARBA" id="ARBA00023015"/>
    </source>
</evidence>
<dbReference type="CDD" id="cd07377">
    <property type="entry name" value="WHTH_GntR"/>
    <property type="match status" value="1"/>
</dbReference>
<dbReference type="Gene3D" id="1.10.10.10">
    <property type="entry name" value="Winged helix-like DNA-binding domain superfamily/Winged helix DNA-binding domain"/>
    <property type="match status" value="1"/>
</dbReference>